<evidence type="ECO:0000313" key="3">
    <source>
        <dbReference type="Proteomes" id="UP000617402"/>
    </source>
</evidence>
<dbReference type="Pfam" id="PF19865">
    <property type="entry name" value="DUF6338"/>
    <property type="match status" value="1"/>
</dbReference>
<name>A0ABR7T796_HELCL</name>
<accession>A0ABR7T796</accession>
<reference evidence="2 3" key="1">
    <citation type="submission" date="2020-07" db="EMBL/GenBank/DDBJ databases">
        <title>Draft whole-genome sequence of Heliobacterium chlorum DSM 3682, type strain.</title>
        <authorList>
            <person name="Kyndt J.A."/>
            <person name="Meyer T.E."/>
            <person name="Imhoff J.F."/>
        </authorList>
    </citation>
    <scope>NUCLEOTIDE SEQUENCE [LARGE SCALE GENOMIC DNA]</scope>
    <source>
        <strain evidence="2 3">DSM 3682</strain>
    </source>
</reference>
<keyword evidence="1" id="KW-1133">Transmembrane helix</keyword>
<feature type="transmembrane region" description="Helical" evidence="1">
    <location>
        <begin position="6"/>
        <end position="27"/>
    </location>
</feature>
<proteinExistence type="predicted"/>
<protein>
    <submittedName>
        <fullName evidence="2">Uncharacterized protein</fullName>
    </submittedName>
</protein>
<keyword evidence="3" id="KW-1185">Reference proteome</keyword>
<sequence length="230" mass="26354">MTQNIINILLFIMPGTLVNFIAENIFGNAGHKKSDFEKLLEGVFLSLPITAVTYCIIVIINYFMVMYFNGSWWTLSSITEIEEWLKIPKHLILYAGISTLISFLSAKIAVAMRDKNSYITKKINNIRSKLGMGKLTGAETVWDDLVNNDKDIVVTLVTKDGVKYKGFLATFSESGDKPREILIERLKEVQFFEDYFDFENIDSVYFNFDSGTTLLIHDMSRYELYKNANT</sequence>
<gene>
    <name evidence="2" type="ORF">H1S01_15490</name>
</gene>
<dbReference type="InterPro" id="IPR045919">
    <property type="entry name" value="DUF6338"/>
</dbReference>
<evidence type="ECO:0000256" key="1">
    <source>
        <dbReference type="SAM" id="Phobius"/>
    </source>
</evidence>
<organism evidence="2 3">
    <name type="scientific">Heliobacterium chlorum</name>
    <dbReference type="NCBI Taxonomy" id="2698"/>
    <lineage>
        <taxon>Bacteria</taxon>
        <taxon>Bacillati</taxon>
        <taxon>Bacillota</taxon>
        <taxon>Clostridia</taxon>
        <taxon>Eubacteriales</taxon>
        <taxon>Heliobacteriaceae</taxon>
        <taxon>Heliobacterium</taxon>
    </lineage>
</organism>
<dbReference type="Proteomes" id="UP000617402">
    <property type="component" value="Unassembled WGS sequence"/>
</dbReference>
<feature type="transmembrane region" description="Helical" evidence="1">
    <location>
        <begin position="39"/>
        <end position="64"/>
    </location>
</feature>
<dbReference type="EMBL" id="JACVHF010000020">
    <property type="protein sequence ID" value="MBC9785888.1"/>
    <property type="molecule type" value="Genomic_DNA"/>
</dbReference>
<keyword evidence="1" id="KW-0812">Transmembrane</keyword>
<keyword evidence="1" id="KW-0472">Membrane</keyword>
<feature type="transmembrane region" description="Helical" evidence="1">
    <location>
        <begin position="91"/>
        <end position="112"/>
    </location>
</feature>
<evidence type="ECO:0000313" key="2">
    <source>
        <dbReference type="EMBL" id="MBC9785888.1"/>
    </source>
</evidence>
<comment type="caution">
    <text evidence="2">The sequence shown here is derived from an EMBL/GenBank/DDBJ whole genome shotgun (WGS) entry which is preliminary data.</text>
</comment>
<dbReference type="RefSeq" id="WP_188041322.1">
    <property type="nucleotide sequence ID" value="NZ_JACVHF010000020.1"/>
</dbReference>